<gene>
    <name evidence="10" type="ORF">AF333_24615</name>
</gene>
<proteinExistence type="inferred from homology"/>
<evidence type="ECO:0000313" key="11">
    <source>
        <dbReference type="Proteomes" id="UP000037269"/>
    </source>
</evidence>
<evidence type="ECO:0008006" key="12">
    <source>
        <dbReference type="Google" id="ProtNLM"/>
    </source>
</evidence>
<keyword evidence="7" id="KW-0812">Transmembrane</keyword>
<evidence type="ECO:0000259" key="8">
    <source>
        <dbReference type="PROSITE" id="PS50111"/>
    </source>
</evidence>
<keyword evidence="11" id="KW-1185">Reference proteome</keyword>
<dbReference type="SMART" id="SM00283">
    <property type="entry name" value="MA"/>
    <property type="match status" value="1"/>
</dbReference>
<dbReference type="STRING" id="47500.AF333_24615"/>
<dbReference type="CDD" id="cd06225">
    <property type="entry name" value="HAMP"/>
    <property type="match status" value="1"/>
</dbReference>
<evidence type="ECO:0000259" key="9">
    <source>
        <dbReference type="PROSITE" id="PS50885"/>
    </source>
</evidence>
<keyword evidence="2" id="KW-1003">Cell membrane</keyword>
<keyword evidence="7" id="KW-1133">Transmembrane helix</keyword>
<reference evidence="10 11" key="1">
    <citation type="submission" date="2015-07" db="EMBL/GenBank/DDBJ databases">
        <title>Fjat-14205 dsm 2895.</title>
        <authorList>
            <person name="Liu B."/>
            <person name="Wang J."/>
            <person name="Zhu Y."/>
            <person name="Liu G."/>
            <person name="Chen Q."/>
            <person name="Chen Z."/>
            <person name="Lan J."/>
            <person name="Che J."/>
            <person name="Ge C."/>
            <person name="Shi H."/>
            <person name="Pan Z."/>
            <person name="Liu X."/>
        </authorList>
    </citation>
    <scope>NUCLEOTIDE SEQUENCE [LARGE SCALE GENOMIC DNA]</scope>
    <source>
        <strain evidence="10 11">DSM 2895</strain>
    </source>
</reference>
<dbReference type="PANTHER" id="PTHR32089">
    <property type="entry name" value="METHYL-ACCEPTING CHEMOTAXIS PROTEIN MCPB"/>
    <property type="match status" value="1"/>
</dbReference>
<dbReference type="PATRIC" id="fig|47500.8.peg.3485"/>
<comment type="caution">
    <text evidence="10">The sequence shown here is derived from an EMBL/GenBank/DDBJ whole genome shotgun (WGS) entry which is preliminary data.</text>
</comment>
<evidence type="ECO:0000256" key="3">
    <source>
        <dbReference type="ARBA" id="ARBA00023136"/>
    </source>
</evidence>
<accession>A0A0D1XCX4</accession>
<evidence type="ECO:0000256" key="7">
    <source>
        <dbReference type="SAM" id="Phobius"/>
    </source>
</evidence>
<name>A0A0D1XCX4_ANEMI</name>
<dbReference type="Pfam" id="PF05227">
    <property type="entry name" value="CHASE3"/>
    <property type="match status" value="1"/>
</dbReference>
<sequence length="563" mass="60991">MRMSIRKKLFYGFLTVLLLSGIATGIASYQLSVVDRIYQQVISERIEKMTLVKELTALANEQSATLREYLLTGDEGSLKYYEAAKNEYIKLSGKLGAATGQSENKEQLDQLNQLQTSYNDTAYQIIFYKQQNNQQEYLRLIQEKEKVTSRQFLAKAKEFGLAQQELLQKSSAETTNSVTVIKMTIFIICLLALAGSCLIAIYISRLISIPVRALTANAREIAAGVLSGTDVIVKNKDELGEMSQAFNLMKQNIRTLIQKSDSTAKRVAASSKELYVSAEQTAEIATQVASTIQEVASGAERQAKGMGESKHAIGENAQAVQRIATATSTVSSSASDVLEEAQQGQAVITRAIQQMQNIQKSVKESSDIIHALGESSQEIGNIAQVIQQIADQTNLLALNAAIEAARAGEHGKGFAVVADEVRKLAEQSRHSTEHIAALIVQIQQRTGQAIQAMDSGTDEAESGTLIVDEAGSAFMRIVTLVQHVAEEIQEVSSSAEEISAGTLQMTSSLEQLLLVSETIANGTQGVAAAAQEQLASIEEVTTAADSLSKQAQELQTEISQFRT</sequence>
<dbReference type="SMART" id="SM00304">
    <property type="entry name" value="HAMP"/>
    <property type="match status" value="1"/>
</dbReference>
<dbReference type="InterPro" id="IPR007891">
    <property type="entry name" value="CHASE3"/>
</dbReference>
<dbReference type="GO" id="GO:0005886">
    <property type="term" value="C:plasma membrane"/>
    <property type="evidence" value="ECO:0007669"/>
    <property type="project" value="UniProtKB-SubCell"/>
</dbReference>
<dbReference type="CDD" id="cd11386">
    <property type="entry name" value="MCP_signal"/>
    <property type="match status" value="1"/>
</dbReference>
<dbReference type="Gene3D" id="6.10.340.10">
    <property type="match status" value="1"/>
</dbReference>
<dbReference type="GO" id="GO:0007165">
    <property type="term" value="P:signal transduction"/>
    <property type="evidence" value="ECO:0007669"/>
    <property type="project" value="UniProtKB-KW"/>
</dbReference>
<evidence type="ECO:0000256" key="6">
    <source>
        <dbReference type="PROSITE-ProRule" id="PRU00284"/>
    </source>
</evidence>
<dbReference type="InterPro" id="IPR004089">
    <property type="entry name" value="MCPsignal_dom"/>
</dbReference>
<feature type="domain" description="Methyl-accepting transducer" evidence="8">
    <location>
        <begin position="277"/>
        <end position="513"/>
    </location>
</feature>
<keyword evidence="4 6" id="KW-0807">Transducer</keyword>
<dbReference type="EMBL" id="LGUG01000004">
    <property type="protein sequence ID" value="KON98711.1"/>
    <property type="molecule type" value="Genomic_DNA"/>
</dbReference>
<protein>
    <recommendedName>
        <fullName evidence="12">Methyl-accepting chemotaxis protein</fullName>
    </recommendedName>
</protein>
<dbReference type="Pfam" id="PF00672">
    <property type="entry name" value="HAMP"/>
    <property type="match status" value="1"/>
</dbReference>
<dbReference type="AlphaFoldDB" id="A0A0D1XCX4"/>
<dbReference type="PROSITE" id="PS50111">
    <property type="entry name" value="CHEMOTAXIS_TRANSDUC_2"/>
    <property type="match status" value="1"/>
</dbReference>
<dbReference type="Gene3D" id="1.10.287.950">
    <property type="entry name" value="Methyl-accepting chemotaxis protein"/>
    <property type="match status" value="1"/>
</dbReference>
<evidence type="ECO:0000256" key="1">
    <source>
        <dbReference type="ARBA" id="ARBA00004236"/>
    </source>
</evidence>
<evidence type="ECO:0000256" key="2">
    <source>
        <dbReference type="ARBA" id="ARBA00022475"/>
    </source>
</evidence>
<dbReference type="Proteomes" id="UP000037269">
    <property type="component" value="Unassembled WGS sequence"/>
</dbReference>
<keyword evidence="3 7" id="KW-0472">Membrane</keyword>
<comment type="similarity">
    <text evidence="5">Belongs to the methyl-accepting chemotaxis (MCP) protein family.</text>
</comment>
<evidence type="ECO:0000256" key="5">
    <source>
        <dbReference type="ARBA" id="ARBA00029447"/>
    </source>
</evidence>
<feature type="transmembrane region" description="Helical" evidence="7">
    <location>
        <begin position="183"/>
        <end position="203"/>
    </location>
</feature>
<feature type="domain" description="HAMP" evidence="9">
    <location>
        <begin position="205"/>
        <end position="258"/>
    </location>
</feature>
<dbReference type="PANTHER" id="PTHR32089:SF112">
    <property type="entry name" value="LYSOZYME-LIKE PROTEIN-RELATED"/>
    <property type="match status" value="1"/>
</dbReference>
<dbReference type="PROSITE" id="PS50885">
    <property type="entry name" value="HAMP"/>
    <property type="match status" value="1"/>
</dbReference>
<evidence type="ECO:0000313" key="10">
    <source>
        <dbReference type="EMBL" id="KON98711.1"/>
    </source>
</evidence>
<comment type="subcellular location">
    <subcellularLocation>
        <location evidence="1">Cell membrane</location>
    </subcellularLocation>
</comment>
<evidence type="ECO:0000256" key="4">
    <source>
        <dbReference type="ARBA" id="ARBA00023224"/>
    </source>
</evidence>
<dbReference type="InterPro" id="IPR003660">
    <property type="entry name" value="HAMP_dom"/>
</dbReference>
<dbReference type="SUPFAM" id="SSF58104">
    <property type="entry name" value="Methyl-accepting chemotaxis protein (MCP) signaling domain"/>
    <property type="match status" value="1"/>
</dbReference>
<organism evidence="10 11">
    <name type="scientific">Aneurinibacillus migulanus</name>
    <name type="common">Bacillus migulanus</name>
    <dbReference type="NCBI Taxonomy" id="47500"/>
    <lineage>
        <taxon>Bacteria</taxon>
        <taxon>Bacillati</taxon>
        <taxon>Bacillota</taxon>
        <taxon>Bacilli</taxon>
        <taxon>Bacillales</taxon>
        <taxon>Paenibacillaceae</taxon>
        <taxon>Aneurinibacillus group</taxon>
        <taxon>Aneurinibacillus</taxon>
    </lineage>
</organism>
<dbReference type="Pfam" id="PF00015">
    <property type="entry name" value="MCPsignal"/>
    <property type="match status" value="1"/>
</dbReference>